<reference evidence="1" key="1">
    <citation type="submission" date="2021-05" db="EMBL/GenBank/DDBJ databases">
        <authorList>
            <person name="Scholz U."/>
            <person name="Mascher M."/>
            <person name="Fiebig A."/>
        </authorList>
    </citation>
    <scope>NUCLEOTIDE SEQUENCE [LARGE SCALE GENOMIC DNA]</scope>
</reference>
<sequence length="468" mass="55396">MIDRNNMFCAVSVLLYNVPLELKRWVCKTGITARFPRRLRRIGTAAGEMTRPSRVRRLARLAKAESHGNGGATDDDREEEPPASDETAHAHATEENNLPLREAKLLIQKLDELGLGEAIGKEDFLDYYDQLPSPPPWIDLQVELEDGELHALDLRHALYRFRYYKLQLSQQVSKKEQPHHDNSRLLEEDEGWDWEDDARLKEDHLKSISEEDCTAEFLKEQGYFKHFEEDGTFDWFFHPGYLDCAGLNDYQRLVLRNYGGTEYARWSEYHRYFHSYKIEQEYVKYCEELFKKLKWMEDYLHFDVPSFKWDFISSRGAYQAIKIAATGFHEITPALAYNGYYECTESMSYDLTWFKELDGVYLEIWRRVTQQMRNFRDALEEVHNLNRFPLRQQRMKHALEFDDTMKEMEKEYHTCTADITSEVKEDEAQEFIADAVKKLVNKPKTYEQYIKKKIHIARAIGVIPEDLK</sequence>
<accession>A0ACD5WFC9</accession>
<evidence type="ECO:0000313" key="2">
    <source>
        <dbReference type="Proteomes" id="UP001732700"/>
    </source>
</evidence>
<dbReference type="Proteomes" id="UP001732700">
    <property type="component" value="Chromosome 4A"/>
</dbReference>
<proteinExistence type="predicted"/>
<evidence type="ECO:0000313" key="1">
    <source>
        <dbReference type="EnsemblPlants" id="AVESA.00010b.r2.4AG0623910.1.CDS"/>
    </source>
</evidence>
<name>A0ACD5WFC9_AVESA</name>
<keyword evidence="2" id="KW-1185">Reference proteome</keyword>
<protein>
    <submittedName>
        <fullName evidence="1">Uncharacterized protein</fullName>
    </submittedName>
</protein>
<organism evidence="1 2">
    <name type="scientific">Avena sativa</name>
    <name type="common">Oat</name>
    <dbReference type="NCBI Taxonomy" id="4498"/>
    <lineage>
        <taxon>Eukaryota</taxon>
        <taxon>Viridiplantae</taxon>
        <taxon>Streptophyta</taxon>
        <taxon>Embryophyta</taxon>
        <taxon>Tracheophyta</taxon>
        <taxon>Spermatophyta</taxon>
        <taxon>Magnoliopsida</taxon>
        <taxon>Liliopsida</taxon>
        <taxon>Poales</taxon>
        <taxon>Poaceae</taxon>
        <taxon>BOP clade</taxon>
        <taxon>Pooideae</taxon>
        <taxon>Poodae</taxon>
        <taxon>Poeae</taxon>
        <taxon>Poeae Chloroplast Group 1 (Aveneae type)</taxon>
        <taxon>Aveninae</taxon>
        <taxon>Avena</taxon>
    </lineage>
</organism>
<dbReference type="EnsemblPlants" id="AVESA.00010b.r2.4AG0623910.1">
    <property type="protein sequence ID" value="AVESA.00010b.r2.4AG0623910.1.CDS"/>
    <property type="gene ID" value="AVESA.00010b.r2.4AG0623910"/>
</dbReference>
<reference evidence="1" key="2">
    <citation type="submission" date="2025-09" db="UniProtKB">
        <authorList>
            <consortium name="EnsemblPlants"/>
        </authorList>
    </citation>
    <scope>IDENTIFICATION</scope>
</reference>